<sequence length="201" mass="22699">MAFIYDNLVASLISTTAVLIFISIQAQATQINIAKNSRNAAKNQAQKLATWLEEDLDDIGKNMTNDFAALEPPQDSTEWHTTKFTFKHYSQAMGDTVRIQYELKEKGTRTVGDTTVKLYQMERLRKVGNPSNPWKPEGRSTGNLGYFEVNMLGENGGQVTIPGDVESIRVRFSVIAPFQGENTFPRRVYRSTTVPFRLSRK</sequence>
<proteinExistence type="predicted"/>
<organism evidence="1 2">
    <name type="scientific">Salinibacter ruber</name>
    <dbReference type="NCBI Taxonomy" id="146919"/>
    <lineage>
        <taxon>Bacteria</taxon>
        <taxon>Pseudomonadati</taxon>
        <taxon>Rhodothermota</taxon>
        <taxon>Rhodothermia</taxon>
        <taxon>Rhodothermales</taxon>
        <taxon>Salinibacteraceae</taxon>
        <taxon>Salinibacter</taxon>
    </lineage>
</organism>
<comment type="caution">
    <text evidence="1">The sequence shown here is derived from an EMBL/GenBank/DDBJ whole genome shotgun (WGS) entry which is preliminary data.</text>
</comment>
<protein>
    <submittedName>
        <fullName evidence="1">Uncharacterized protein</fullName>
    </submittedName>
</protein>
<gene>
    <name evidence="1" type="ORF">GGP61_001833</name>
</gene>
<accession>A0A9X2Q524</accession>
<name>A0A9X2Q524_9BACT</name>
<dbReference type="Proteomes" id="UP001155057">
    <property type="component" value="Unassembled WGS sequence"/>
</dbReference>
<dbReference type="AlphaFoldDB" id="A0A9X2Q524"/>
<dbReference type="RefSeq" id="WP_112903833.1">
    <property type="nucleotide sequence ID" value="NZ_CP030716.1"/>
</dbReference>
<reference evidence="1" key="1">
    <citation type="submission" date="2022-08" db="EMBL/GenBank/DDBJ databases">
        <title>Genomic Encyclopedia of Type Strains, Phase V (KMG-V): Genome sequencing to study the core and pangenomes of soil and plant-associated prokaryotes.</title>
        <authorList>
            <person name="Whitman W."/>
        </authorList>
    </citation>
    <scope>NUCLEOTIDE SEQUENCE</scope>
    <source>
        <strain evidence="1">SP3049</strain>
    </source>
</reference>
<dbReference type="EMBL" id="JANUAE010000005">
    <property type="protein sequence ID" value="MCS3710229.1"/>
    <property type="molecule type" value="Genomic_DNA"/>
</dbReference>
<evidence type="ECO:0000313" key="2">
    <source>
        <dbReference type="Proteomes" id="UP001155057"/>
    </source>
</evidence>
<evidence type="ECO:0000313" key="1">
    <source>
        <dbReference type="EMBL" id="MCS3710229.1"/>
    </source>
</evidence>